<organism evidence="2 3">
    <name type="scientific">Lepidopterella palustris CBS 459.81</name>
    <dbReference type="NCBI Taxonomy" id="1314670"/>
    <lineage>
        <taxon>Eukaryota</taxon>
        <taxon>Fungi</taxon>
        <taxon>Dikarya</taxon>
        <taxon>Ascomycota</taxon>
        <taxon>Pezizomycotina</taxon>
        <taxon>Dothideomycetes</taxon>
        <taxon>Pleosporomycetidae</taxon>
        <taxon>Mytilinidiales</taxon>
        <taxon>Argynnaceae</taxon>
        <taxon>Lepidopterella</taxon>
    </lineage>
</organism>
<reference evidence="2 3" key="1">
    <citation type="journal article" date="2016" name="Nat. Commun.">
        <title>Ectomycorrhizal ecology is imprinted in the genome of the dominant symbiotic fungus Cenococcum geophilum.</title>
        <authorList>
            <consortium name="DOE Joint Genome Institute"/>
            <person name="Peter M."/>
            <person name="Kohler A."/>
            <person name="Ohm R.A."/>
            <person name="Kuo A."/>
            <person name="Krutzmann J."/>
            <person name="Morin E."/>
            <person name="Arend M."/>
            <person name="Barry K.W."/>
            <person name="Binder M."/>
            <person name="Choi C."/>
            <person name="Clum A."/>
            <person name="Copeland A."/>
            <person name="Grisel N."/>
            <person name="Haridas S."/>
            <person name="Kipfer T."/>
            <person name="LaButti K."/>
            <person name="Lindquist E."/>
            <person name="Lipzen A."/>
            <person name="Maire R."/>
            <person name="Meier B."/>
            <person name="Mihaltcheva S."/>
            <person name="Molinier V."/>
            <person name="Murat C."/>
            <person name="Poggeler S."/>
            <person name="Quandt C.A."/>
            <person name="Sperisen C."/>
            <person name="Tritt A."/>
            <person name="Tisserant E."/>
            <person name="Crous P.W."/>
            <person name="Henrissat B."/>
            <person name="Nehls U."/>
            <person name="Egli S."/>
            <person name="Spatafora J.W."/>
            <person name="Grigoriev I.V."/>
            <person name="Martin F.M."/>
        </authorList>
    </citation>
    <scope>NUCLEOTIDE SEQUENCE [LARGE SCALE GENOMIC DNA]</scope>
    <source>
        <strain evidence="2 3">CBS 459.81</strain>
    </source>
</reference>
<sequence>MGRQAYLTRLALGRSAFETPDQIPSEPTEDARLEPSSNDATLGSGPNDNSYVQVYDDRGHPINPRSREHGRLLREAQNDVLAAIGVVERRPSPPSEMSLQYLNERKEKLEMLEAEDSVGNSIAIVSALSKYVSTWWIDCLRDGLLTFNTPIDARFTELVSSQYRLAGFWSFFCAGFPAHLLSSVAVQITGYIGLSFRPIERLLLWARASRRTKRFFQKWRPSTHQLFRLCVELAFCPLFYHAALQRLHLIPARPVLPPLESFVPFTAMSPIQGISVPTDFTAGAILGCIQSLLASPLVLLCLEQYAEKWVYGTIYEAIDSSTIQPDNPDLVNPDDTTKRRAAMILGLRKQTPMVARNAINRLMTFLQWGRPYLPPGHTTKPRERQSRDYGYADRQSRETEIGGRSIIDLSPLELPLAHTGALAQQIMAESLDAGHAPLFVEPSGPFSPVSHTASEASLNMMDPTVRITSRDAAEGIVELEVRLPHVTSIPVENAEADLHFRHLSESPTPGHCSDAHRRWPFHRVTQLSLEPGQMLGTILKNQMVTWLTLPLRIASVQMVALQFLRSDPRGLVILGRTPPLLFNLWSRNSSRLGLRAAGILSGKLALCGVVEVALDLTLWGCQWIFVTWVGKRFFGWGRL</sequence>
<proteinExistence type="predicted"/>
<accession>A0A8E2DZW3</accession>
<protein>
    <submittedName>
        <fullName evidence="2">Uncharacterized protein</fullName>
    </submittedName>
</protein>
<dbReference type="OrthoDB" id="5383784at2759"/>
<dbReference type="AlphaFoldDB" id="A0A8E2DZW3"/>
<keyword evidence="3" id="KW-1185">Reference proteome</keyword>
<feature type="region of interest" description="Disordered" evidence="1">
    <location>
        <begin position="17"/>
        <end position="53"/>
    </location>
</feature>
<feature type="compositionally biased region" description="Polar residues" evidence="1">
    <location>
        <begin position="35"/>
        <end position="52"/>
    </location>
</feature>
<evidence type="ECO:0000313" key="2">
    <source>
        <dbReference type="EMBL" id="OCK74708.1"/>
    </source>
</evidence>
<dbReference type="EMBL" id="KV745429">
    <property type="protein sequence ID" value="OCK74708.1"/>
    <property type="molecule type" value="Genomic_DNA"/>
</dbReference>
<name>A0A8E2DZW3_9PEZI</name>
<dbReference type="Proteomes" id="UP000250266">
    <property type="component" value="Unassembled WGS sequence"/>
</dbReference>
<evidence type="ECO:0000313" key="3">
    <source>
        <dbReference type="Proteomes" id="UP000250266"/>
    </source>
</evidence>
<gene>
    <name evidence="2" type="ORF">K432DRAFT_363251</name>
</gene>
<feature type="compositionally biased region" description="Basic and acidic residues" evidence="1">
    <location>
        <begin position="380"/>
        <end position="397"/>
    </location>
</feature>
<evidence type="ECO:0000256" key="1">
    <source>
        <dbReference type="SAM" id="MobiDB-lite"/>
    </source>
</evidence>
<feature type="region of interest" description="Disordered" evidence="1">
    <location>
        <begin position="373"/>
        <end position="397"/>
    </location>
</feature>